<evidence type="ECO:0000313" key="13">
    <source>
        <dbReference type="Proteomes" id="UP000629468"/>
    </source>
</evidence>
<dbReference type="GO" id="GO:0005789">
    <property type="term" value="C:endoplasmic reticulum membrane"/>
    <property type="evidence" value="ECO:0007669"/>
    <property type="project" value="UniProtKB-SubCell"/>
</dbReference>
<organism evidence="12 13">
    <name type="scientific">Agaricus bisporus var. burnettii</name>
    <dbReference type="NCBI Taxonomy" id="192524"/>
    <lineage>
        <taxon>Eukaryota</taxon>
        <taxon>Fungi</taxon>
        <taxon>Dikarya</taxon>
        <taxon>Basidiomycota</taxon>
        <taxon>Agaricomycotina</taxon>
        <taxon>Agaricomycetes</taxon>
        <taxon>Agaricomycetidae</taxon>
        <taxon>Agaricales</taxon>
        <taxon>Agaricineae</taxon>
        <taxon>Agaricaceae</taxon>
        <taxon>Agaricus</taxon>
    </lineage>
</organism>
<dbReference type="EMBL" id="JABXXO010000004">
    <property type="protein sequence ID" value="KAF7778541.1"/>
    <property type="molecule type" value="Genomic_DNA"/>
</dbReference>
<accession>A0A8H7F624</accession>
<comment type="caution">
    <text evidence="12">The sequence shown here is derived from an EMBL/GenBank/DDBJ whole genome shotgun (WGS) entry which is preliminary data.</text>
</comment>
<keyword evidence="8 10" id="KW-0472">Membrane</keyword>
<sequence length="573" mass="64659">MNRNTVVSSLLIRICVALFTRTVFQPDEYFQSLEPAFHLVFGYGHLTWEWISETPIRSIIYPALNVPVYWFLKASGLAYAGAFGDILLILLPKILHGCFAALTDIWLCELARVTLGNDYVSTAHFLSMSSLFHALALSRSLSNSLETSLSTVAFAYYPWDASSKLSPQVLYNRQRLWKTLIFSALACLIRPTNAVIWVFLYLRLAWSLRRFPRILGKMLSDASLVAFTALGSMFILDSLYYSRPLFTPYNFLKTNLSSVSLFYGSSPWHYYLTQAIPILCTTALPFTLHGTITTFRQPKHSSAALGNMLNVILWSISIYSFAGHKEWRFIHPLLPLLHIFAAKSLIDMSPKAQSHVKAKVKTMNARATALIPPLRRSHLTFLLLSLPASIYVILFYCSGPISVLSYLRSLPVNVTLVDGKQQPQSVGFLMPCHSTPGQAYLHRPTWEVWSLGCEPPLQGQNLSTYRDQTDIFFASPLTYVTSTFPEVVDTTFPSSPFPASKPGSLSSKSKGTGGEIYVWQHSWPRHLVFFGTLLERPSVKELLEEKGYVETYRAGREWEGEGERKGGVRVWSW</sequence>
<comment type="function">
    <text evidence="9">Mannosyltransferase involved in glycosylphosphatidylinositol-anchor biosynthesis. Transfers the third mannose to Man2-GlcN-acyl-PI during GPI precursor assembly.</text>
</comment>
<evidence type="ECO:0000256" key="1">
    <source>
        <dbReference type="ARBA" id="ARBA00004477"/>
    </source>
</evidence>
<keyword evidence="3 10" id="KW-0328">Glycosyltransferase</keyword>
<evidence type="ECO:0000256" key="10">
    <source>
        <dbReference type="RuleBase" id="RU363075"/>
    </source>
</evidence>
<evidence type="ECO:0000256" key="5">
    <source>
        <dbReference type="ARBA" id="ARBA00022692"/>
    </source>
</evidence>
<dbReference type="GO" id="GO:0000026">
    <property type="term" value="F:alpha-1,2-mannosyltransferase activity"/>
    <property type="evidence" value="ECO:0007669"/>
    <property type="project" value="TreeGrafter"/>
</dbReference>
<keyword evidence="4" id="KW-0808">Transferase</keyword>
<comment type="subcellular location">
    <subcellularLocation>
        <location evidence="1 10">Endoplasmic reticulum membrane</location>
        <topology evidence="1 10">Multi-pass membrane protein</topology>
    </subcellularLocation>
</comment>
<dbReference type="PANTHER" id="PTHR22760">
    <property type="entry name" value="GLYCOSYLTRANSFERASE"/>
    <property type="match status" value="1"/>
</dbReference>
<feature type="transmembrane region" description="Helical" evidence="10">
    <location>
        <begin position="180"/>
        <end position="202"/>
    </location>
</feature>
<feature type="transmembrane region" description="Helical" evidence="10">
    <location>
        <begin position="381"/>
        <end position="407"/>
    </location>
</feature>
<keyword evidence="7 10" id="KW-1133">Transmembrane helix</keyword>
<keyword evidence="6 10" id="KW-0256">Endoplasmic reticulum</keyword>
<evidence type="ECO:0000256" key="4">
    <source>
        <dbReference type="ARBA" id="ARBA00022679"/>
    </source>
</evidence>
<dbReference type="PANTHER" id="PTHR22760:SF4">
    <property type="entry name" value="GPI MANNOSYLTRANSFERASE 3"/>
    <property type="match status" value="1"/>
</dbReference>
<evidence type="ECO:0000256" key="7">
    <source>
        <dbReference type="ARBA" id="ARBA00022989"/>
    </source>
</evidence>
<evidence type="ECO:0000256" key="6">
    <source>
        <dbReference type="ARBA" id="ARBA00022824"/>
    </source>
</evidence>
<feature type="transmembrane region" description="Helical" evidence="10">
    <location>
        <begin position="268"/>
        <end position="292"/>
    </location>
</feature>
<protein>
    <recommendedName>
        <fullName evidence="10">Mannosyltransferase</fullName>
        <ecNumber evidence="10">2.4.1.-</ecNumber>
    </recommendedName>
</protein>
<feature type="transmembrane region" description="Helical" evidence="10">
    <location>
        <begin position="59"/>
        <end position="80"/>
    </location>
</feature>
<name>A0A8H7F624_AGABI</name>
<dbReference type="AlphaFoldDB" id="A0A8H7F624"/>
<gene>
    <name evidence="12" type="ORF">Agabi119p4_2886</name>
</gene>
<feature type="signal peptide" evidence="11">
    <location>
        <begin position="1"/>
        <end position="17"/>
    </location>
</feature>
<keyword evidence="5 10" id="KW-0812">Transmembrane</keyword>
<evidence type="ECO:0000256" key="11">
    <source>
        <dbReference type="SAM" id="SignalP"/>
    </source>
</evidence>
<keyword evidence="11" id="KW-0732">Signal</keyword>
<dbReference type="Pfam" id="PF03901">
    <property type="entry name" value="Glyco_transf_22"/>
    <property type="match status" value="1"/>
</dbReference>
<reference evidence="12 13" key="1">
    <citation type="journal article" name="Sci. Rep.">
        <title>Telomere-to-telomere assembled and centromere annotated genomes of the two main subspecies of the button mushroom Agaricus bisporus reveal especially polymorphic chromosome ends.</title>
        <authorList>
            <person name="Sonnenberg A.S.M."/>
            <person name="Sedaghat-Telgerd N."/>
            <person name="Lavrijssen B."/>
            <person name="Ohm R.A."/>
            <person name="Hendrickx P.M."/>
            <person name="Scholtmeijer K."/>
            <person name="Baars J.J.P."/>
            <person name="van Peer A."/>
        </authorList>
    </citation>
    <scope>NUCLEOTIDE SEQUENCE [LARGE SCALE GENOMIC DNA]</scope>
    <source>
        <strain evidence="12 13">H119_p4</strain>
    </source>
</reference>
<evidence type="ECO:0000256" key="9">
    <source>
        <dbReference type="ARBA" id="ARBA00024708"/>
    </source>
</evidence>
<proteinExistence type="inferred from homology"/>
<evidence type="ECO:0000256" key="8">
    <source>
        <dbReference type="ARBA" id="ARBA00023136"/>
    </source>
</evidence>
<evidence type="ECO:0000256" key="2">
    <source>
        <dbReference type="ARBA" id="ARBA00006065"/>
    </source>
</evidence>
<dbReference type="Proteomes" id="UP000629468">
    <property type="component" value="Unassembled WGS sequence"/>
</dbReference>
<evidence type="ECO:0000313" key="12">
    <source>
        <dbReference type="EMBL" id="KAF7778541.1"/>
    </source>
</evidence>
<dbReference type="InterPro" id="IPR005599">
    <property type="entry name" value="GPI_mannosylTrfase"/>
</dbReference>
<feature type="chain" id="PRO_5034142947" description="Mannosyltransferase" evidence="11">
    <location>
        <begin position="18"/>
        <end position="573"/>
    </location>
</feature>
<evidence type="ECO:0000256" key="3">
    <source>
        <dbReference type="ARBA" id="ARBA00022676"/>
    </source>
</evidence>
<dbReference type="GO" id="GO:0006506">
    <property type="term" value="P:GPI anchor biosynthetic process"/>
    <property type="evidence" value="ECO:0007669"/>
    <property type="project" value="TreeGrafter"/>
</dbReference>
<comment type="similarity">
    <text evidence="2">Belongs to the glycosyltransferase 22 family. PIGB subfamily.</text>
</comment>
<feature type="transmembrane region" description="Helical" evidence="10">
    <location>
        <begin position="222"/>
        <end position="241"/>
    </location>
</feature>
<dbReference type="EC" id="2.4.1.-" evidence="10"/>